<dbReference type="Gene3D" id="1.10.357.10">
    <property type="entry name" value="Tetracycline Repressor, domain 2"/>
    <property type="match status" value="1"/>
</dbReference>
<dbReference type="Pfam" id="PF00440">
    <property type="entry name" value="TetR_N"/>
    <property type="match status" value="1"/>
</dbReference>
<dbReference type="AlphaFoldDB" id="A0A3D2X530"/>
<organism evidence="4 5">
    <name type="scientific">Lachnoclostridium phytofermentans</name>
    <dbReference type="NCBI Taxonomy" id="66219"/>
    <lineage>
        <taxon>Bacteria</taxon>
        <taxon>Bacillati</taxon>
        <taxon>Bacillota</taxon>
        <taxon>Clostridia</taxon>
        <taxon>Lachnospirales</taxon>
        <taxon>Lachnospiraceae</taxon>
    </lineage>
</organism>
<dbReference type="InterPro" id="IPR050109">
    <property type="entry name" value="HTH-type_TetR-like_transc_reg"/>
</dbReference>
<evidence type="ECO:0000259" key="3">
    <source>
        <dbReference type="PROSITE" id="PS50977"/>
    </source>
</evidence>
<evidence type="ECO:0000256" key="1">
    <source>
        <dbReference type="ARBA" id="ARBA00023125"/>
    </source>
</evidence>
<dbReference type="GO" id="GO:0003677">
    <property type="term" value="F:DNA binding"/>
    <property type="evidence" value="ECO:0007669"/>
    <property type="project" value="UniProtKB-UniRule"/>
</dbReference>
<feature type="DNA-binding region" description="H-T-H motif" evidence="2">
    <location>
        <begin position="36"/>
        <end position="55"/>
    </location>
</feature>
<sequence length="228" mass="26643">MPRTVEQNTIVRETRKKQILEAALTVYVRLGYYGTDMDTVAAEAGLAKGLVYYYYKTKKDLFEELFEWMFQEGEDFSNSLLEKTESMDALEQLMYYVYAVFGANKKNPRMMQFFMRVPFDAYAVFSKNQRIEGALKSDLHRLALTKIIEKGMEQKLIPIMNPSSAANSFWTVFVANLFEYSRLILGTQETPKNEEKALRDVVQFCFQGLGIEYKVWNFYLEKIVSMEK</sequence>
<dbReference type="PRINTS" id="PR00455">
    <property type="entry name" value="HTHTETR"/>
</dbReference>
<name>A0A3D2X530_9FIRM</name>
<proteinExistence type="predicted"/>
<dbReference type="Proteomes" id="UP000262969">
    <property type="component" value="Unassembled WGS sequence"/>
</dbReference>
<feature type="domain" description="HTH tetR-type" evidence="3">
    <location>
        <begin position="13"/>
        <end position="73"/>
    </location>
</feature>
<gene>
    <name evidence="4" type="ORF">DHW61_07485</name>
</gene>
<comment type="caution">
    <text evidence="4">The sequence shown here is derived from an EMBL/GenBank/DDBJ whole genome shotgun (WGS) entry which is preliminary data.</text>
</comment>
<keyword evidence="1 2" id="KW-0238">DNA-binding</keyword>
<evidence type="ECO:0000313" key="5">
    <source>
        <dbReference type="Proteomes" id="UP000262969"/>
    </source>
</evidence>
<dbReference type="InterPro" id="IPR009057">
    <property type="entry name" value="Homeodomain-like_sf"/>
</dbReference>
<evidence type="ECO:0000256" key="2">
    <source>
        <dbReference type="PROSITE-ProRule" id="PRU00335"/>
    </source>
</evidence>
<accession>A0A3D2X530</accession>
<reference evidence="4 5" key="1">
    <citation type="journal article" date="2018" name="Nat. Biotechnol.">
        <title>A standardized bacterial taxonomy based on genome phylogeny substantially revises the tree of life.</title>
        <authorList>
            <person name="Parks D.H."/>
            <person name="Chuvochina M."/>
            <person name="Waite D.W."/>
            <person name="Rinke C."/>
            <person name="Skarshewski A."/>
            <person name="Chaumeil P.A."/>
            <person name="Hugenholtz P."/>
        </authorList>
    </citation>
    <scope>NUCLEOTIDE SEQUENCE [LARGE SCALE GENOMIC DNA]</scope>
    <source>
        <strain evidence="4">UBA11728</strain>
    </source>
</reference>
<dbReference type="PROSITE" id="PS50977">
    <property type="entry name" value="HTH_TETR_2"/>
    <property type="match status" value="1"/>
</dbReference>
<dbReference type="InterPro" id="IPR001647">
    <property type="entry name" value="HTH_TetR"/>
</dbReference>
<dbReference type="SUPFAM" id="SSF46689">
    <property type="entry name" value="Homeodomain-like"/>
    <property type="match status" value="1"/>
</dbReference>
<dbReference type="Gene3D" id="1.10.10.60">
    <property type="entry name" value="Homeodomain-like"/>
    <property type="match status" value="1"/>
</dbReference>
<dbReference type="GO" id="GO:0006355">
    <property type="term" value="P:regulation of DNA-templated transcription"/>
    <property type="evidence" value="ECO:0007669"/>
    <property type="project" value="UniProtKB-ARBA"/>
</dbReference>
<evidence type="ECO:0000313" key="4">
    <source>
        <dbReference type="EMBL" id="HCL02241.1"/>
    </source>
</evidence>
<protein>
    <recommendedName>
        <fullName evidence="3">HTH tetR-type domain-containing protein</fullName>
    </recommendedName>
</protein>
<dbReference type="EMBL" id="DPVV01000249">
    <property type="protein sequence ID" value="HCL02241.1"/>
    <property type="molecule type" value="Genomic_DNA"/>
</dbReference>
<dbReference type="PANTHER" id="PTHR30055">
    <property type="entry name" value="HTH-TYPE TRANSCRIPTIONAL REGULATOR RUTR"/>
    <property type="match status" value="1"/>
</dbReference>